<proteinExistence type="predicted"/>
<evidence type="ECO:0000313" key="2">
    <source>
        <dbReference type="EMBL" id="CAF4615116.1"/>
    </source>
</evidence>
<dbReference type="EMBL" id="CAJOBS010000632">
    <property type="protein sequence ID" value="CAF4615116.1"/>
    <property type="molecule type" value="Genomic_DNA"/>
</dbReference>
<organism evidence="2 3">
    <name type="scientific">Rotaria socialis</name>
    <dbReference type="NCBI Taxonomy" id="392032"/>
    <lineage>
        <taxon>Eukaryota</taxon>
        <taxon>Metazoa</taxon>
        <taxon>Spiralia</taxon>
        <taxon>Gnathifera</taxon>
        <taxon>Rotifera</taxon>
        <taxon>Eurotatoria</taxon>
        <taxon>Bdelloidea</taxon>
        <taxon>Philodinida</taxon>
        <taxon>Philodinidae</taxon>
        <taxon>Rotaria</taxon>
    </lineage>
</organism>
<reference evidence="2" key="1">
    <citation type="submission" date="2021-02" db="EMBL/GenBank/DDBJ databases">
        <authorList>
            <person name="Nowell W R."/>
        </authorList>
    </citation>
    <scope>NUCLEOTIDE SEQUENCE</scope>
</reference>
<dbReference type="Proteomes" id="UP000663865">
    <property type="component" value="Unassembled WGS sequence"/>
</dbReference>
<accession>A0A821D3Z0</accession>
<gene>
    <name evidence="1" type="ORF">KIK155_LOCUS15675</name>
    <name evidence="2" type="ORF">TOA249_LOCUS11574</name>
</gene>
<evidence type="ECO:0000313" key="1">
    <source>
        <dbReference type="EMBL" id="CAF3499261.1"/>
    </source>
</evidence>
<dbReference type="EMBL" id="CAJNYV010002752">
    <property type="protein sequence ID" value="CAF3499261.1"/>
    <property type="molecule type" value="Genomic_DNA"/>
</dbReference>
<evidence type="ECO:0000313" key="3">
    <source>
        <dbReference type="Proteomes" id="UP000663838"/>
    </source>
</evidence>
<sequence length="118" mass="13556">MSCESDHIWTSLDNGVEDFVLVWLDTRTSKTLATEETHADVMKRQSQLEAIISFTRTFNDPEECRMFIESSKTEKVFLITCGYLGESLIPKLHELPHLEVIYIFLYPSATAFHLGKVI</sequence>
<protein>
    <submittedName>
        <fullName evidence="2">Uncharacterized protein</fullName>
    </submittedName>
</protein>
<dbReference type="AlphaFoldDB" id="A0A821D3Z0"/>
<name>A0A821D3Z0_9BILA</name>
<comment type="caution">
    <text evidence="2">The sequence shown here is derived from an EMBL/GenBank/DDBJ whole genome shotgun (WGS) entry which is preliminary data.</text>
</comment>
<dbReference type="Proteomes" id="UP000663838">
    <property type="component" value="Unassembled WGS sequence"/>
</dbReference>